<feature type="domain" description="ACT" evidence="1">
    <location>
        <begin position="1"/>
        <end position="78"/>
    </location>
</feature>
<proteinExistence type="predicted"/>
<dbReference type="KEGG" id="oyw:OdinLCB4_005255"/>
<evidence type="ECO:0000313" key="2">
    <source>
        <dbReference type="EMBL" id="WEU41079.1"/>
    </source>
</evidence>
<dbReference type="InterPro" id="IPR045865">
    <property type="entry name" value="ACT-like_dom_sf"/>
</dbReference>
<sequence length="161" mass="18103">MIVVELSDRPGQLARIITPLAECGCNILNIHHVREIDREDMARVEISFEADNRVNVDTVVESLRKEGLTIISYSPNIQTFRETVILIGHVFTTDITDTIIQIANSGIQVASVDARITLIEEVSSVKMVLQSNSEDKLSKGIELLKQICKKKNLYLIRSVRE</sequence>
<dbReference type="Proteomes" id="UP000186851">
    <property type="component" value="Chromosome"/>
</dbReference>
<protein>
    <submittedName>
        <fullName evidence="2">ACT domain-containing protein</fullName>
    </submittedName>
</protein>
<dbReference type="InterPro" id="IPR002912">
    <property type="entry name" value="ACT_dom"/>
</dbReference>
<reference evidence="2" key="1">
    <citation type="journal article" date="2017" name="Nature">
        <title>Asgard archaea illuminate the origin of eukaryotic cellular complexity.</title>
        <authorList>
            <person name="Zaremba-Niedzwiedzka K."/>
            <person name="Caceres E.F."/>
            <person name="Saw J.H."/>
            <person name="Backstrom D."/>
            <person name="Juzokaite L."/>
            <person name="Vancaester E."/>
            <person name="Seitz K.W."/>
            <person name="Anantharaman K."/>
            <person name="Starnawski P."/>
            <person name="Kjeldsen K.U."/>
            <person name="Scott M.B."/>
            <person name="Nunoura T."/>
            <person name="Banfield J.F."/>
            <person name="Schramm A."/>
            <person name="Baker B.J."/>
            <person name="Spang A."/>
            <person name="Ettema T.J.G."/>
        </authorList>
    </citation>
    <scope>NUCLEOTIDE SEQUENCE</scope>
    <source>
        <strain evidence="2">LCB_4</strain>
    </source>
</reference>
<evidence type="ECO:0000313" key="3">
    <source>
        <dbReference type="Proteomes" id="UP000186851"/>
    </source>
</evidence>
<dbReference type="Gene3D" id="3.30.70.260">
    <property type="match status" value="1"/>
</dbReference>
<accession>A0AAF0IC97</accession>
<dbReference type="Pfam" id="PF01842">
    <property type="entry name" value="ACT"/>
    <property type="match status" value="1"/>
</dbReference>
<dbReference type="AlphaFoldDB" id="A0AAF0IC97"/>
<reference evidence="2" key="2">
    <citation type="journal article" date="2022" name="Nat. Microbiol.">
        <title>A closed Candidatus Odinarchaeum chromosome exposes Asgard archaeal viruses.</title>
        <authorList>
            <person name="Tamarit D."/>
            <person name="Caceres E.F."/>
            <person name="Krupovic M."/>
            <person name="Nijland R."/>
            <person name="Eme L."/>
            <person name="Robinson N.P."/>
            <person name="Ettema T.J.G."/>
        </authorList>
    </citation>
    <scope>NUCLEOTIDE SEQUENCE</scope>
    <source>
        <strain evidence="2">LCB_4</strain>
    </source>
</reference>
<dbReference type="EMBL" id="CP091871">
    <property type="protein sequence ID" value="WEU41079.1"/>
    <property type="molecule type" value="Genomic_DNA"/>
</dbReference>
<gene>
    <name evidence="2" type="ORF">OdinLCB4_005255</name>
</gene>
<dbReference type="CDD" id="cd04886">
    <property type="entry name" value="ACT_ThrD-II-like"/>
    <property type="match status" value="1"/>
</dbReference>
<dbReference type="PROSITE" id="PS51671">
    <property type="entry name" value="ACT"/>
    <property type="match status" value="1"/>
</dbReference>
<dbReference type="InterPro" id="IPR044561">
    <property type="entry name" value="ACT_ThrD-II-like"/>
</dbReference>
<organism evidence="2 3">
    <name type="scientific">Odinarchaeota yellowstonii (strain LCB_4)</name>
    <dbReference type="NCBI Taxonomy" id="1841599"/>
    <lineage>
        <taxon>Archaea</taxon>
        <taxon>Promethearchaeati</taxon>
        <taxon>Candidatus Odinarchaeota</taxon>
        <taxon>Candidatus Odinarchaeia</taxon>
        <taxon>Candidatus Odinarchaeales</taxon>
        <taxon>Candidatus Odinarchaeaceae</taxon>
        <taxon>Candidatus Odinarchaeum</taxon>
    </lineage>
</organism>
<dbReference type="SUPFAM" id="SSF55021">
    <property type="entry name" value="ACT-like"/>
    <property type="match status" value="1"/>
</dbReference>
<name>A0AAF0IC97_ODILC</name>
<evidence type="ECO:0000259" key="1">
    <source>
        <dbReference type="PROSITE" id="PS51671"/>
    </source>
</evidence>